<evidence type="ECO:0000313" key="9">
    <source>
        <dbReference type="Proteomes" id="UP001085076"/>
    </source>
</evidence>
<feature type="zinc finger region" description="C3H1-type" evidence="5">
    <location>
        <begin position="38"/>
        <end position="66"/>
    </location>
</feature>
<dbReference type="InterPro" id="IPR050974">
    <property type="entry name" value="Plant_ZF_CCCH"/>
</dbReference>
<evidence type="ECO:0000256" key="2">
    <source>
        <dbReference type="ARBA" id="ARBA00022771"/>
    </source>
</evidence>
<dbReference type="GO" id="GO:0003729">
    <property type="term" value="F:mRNA binding"/>
    <property type="evidence" value="ECO:0007669"/>
    <property type="project" value="TreeGrafter"/>
</dbReference>
<feature type="compositionally biased region" description="Polar residues" evidence="6">
    <location>
        <begin position="383"/>
        <end position="397"/>
    </location>
</feature>
<evidence type="ECO:0000259" key="7">
    <source>
        <dbReference type="PROSITE" id="PS50103"/>
    </source>
</evidence>
<feature type="domain" description="C3H1-type" evidence="7">
    <location>
        <begin position="312"/>
        <end position="340"/>
    </location>
</feature>
<dbReference type="Gene3D" id="2.30.30.1190">
    <property type="match status" value="1"/>
</dbReference>
<evidence type="ECO:0000256" key="1">
    <source>
        <dbReference type="ARBA" id="ARBA00022723"/>
    </source>
</evidence>
<dbReference type="GO" id="GO:0008270">
    <property type="term" value="F:zinc ion binding"/>
    <property type="evidence" value="ECO:0007669"/>
    <property type="project" value="UniProtKB-KW"/>
</dbReference>
<feature type="zinc finger region" description="C3H1-type" evidence="5">
    <location>
        <begin position="80"/>
        <end position="108"/>
    </location>
</feature>
<dbReference type="Gene3D" id="4.10.1000.10">
    <property type="entry name" value="Zinc finger, CCCH-type"/>
    <property type="match status" value="2"/>
</dbReference>
<keyword evidence="4" id="KW-0238">DNA-binding</keyword>
<dbReference type="InterPro" id="IPR000571">
    <property type="entry name" value="Znf_CCCH"/>
</dbReference>
<feature type="domain" description="C3H1-type" evidence="7">
    <location>
        <begin position="266"/>
        <end position="294"/>
    </location>
</feature>
<dbReference type="OrthoDB" id="411372at2759"/>
<reference evidence="8" key="1">
    <citation type="submission" date="2021-03" db="EMBL/GenBank/DDBJ databases">
        <authorList>
            <person name="Li Z."/>
            <person name="Yang C."/>
        </authorList>
    </citation>
    <scope>NUCLEOTIDE SEQUENCE</scope>
    <source>
        <strain evidence="8">Dzin_1.0</strain>
        <tissue evidence="8">Leaf</tissue>
    </source>
</reference>
<keyword evidence="2 5" id="KW-0863">Zinc-finger</keyword>
<dbReference type="SUPFAM" id="SSF90229">
    <property type="entry name" value="CCCH zinc finger"/>
    <property type="match status" value="5"/>
</dbReference>
<dbReference type="GO" id="GO:0003677">
    <property type="term" value="F:DNA binding"/>
    <property type="evidence" value="ECO:0007669"/>
    <property type="project" value="UniProtKB-KW"/>
</dbReference>
<dbReference type="Pfam" id="PF00642">
    <property type="entry name" value="zf-CCCH"/>
    <property type="match status" value="5"/>
</dbReference>
<organism evidence="8 9">
    <name type="scientific">Dioscorea zingiberensis</name>
    <dbReference type="NCBI Taxonomy" id="325984"/>
    <lineage>
        <taxon>Eukaryota</taxon>
        <taxon>Viridiplantae</taxon>
        <taxon>Streptophyta</taxon>
        <taxon>Embryophyta</taxon>
        <taxon>Tracheophyta</taxon>
        <taxon>Spermatophyta</taxon>
        <taxon>Magnoliopsida</taxon>
        <taxon>Liliopsida</taxon>
        <taxon>Dioscoreales</taxon>
        <taxon>Dioscoreaceae</taxon>
        <taxon>Dioscorea</taxon>
    </lineage>
</organism>
<reference evidence="8" key="2">
    <citation type="journal article" date="2022" name="Hortic Res">
        <title>The genome of Dioscorea zingiberensis sheds light on the biosynthesis, origin and evolution of the medicinally important diosgenin saponins.</title>
        <authorList>
            <person name="Li Y."/>
            <person name="Tan C."/>
            <person name="Li Z."/>
            <person name="Guo J."/>
            <person name="Li S."/>
            <person name="Chen X."/>
            <person name="Wang C."/>
            <person name="Dai X."/>
            <person name="Yang H."/>
            <person name="Song W."/>
            <person name="Hou L."/>
            <person name="Xu J."/>
            <person name="Tong Z."/>
            <person name="Xu A."/>
            <person name="Yuan X."/>
            <person name="Wang W."/>
            <person name="Yang Q."/>
            <person name="Chen L."/>
            <person name="Sun Z."/>
            <person name="Wang K."/>
            <person name="Pan B."/>
            <person name="Chen J."/>
            <person name="Bao Y."/>
            <person name="Liu F."/>
            <person name="Qi X."/>
            <person name="Gang D.R."/>
            <person name="Wen J."/>
            <person name="Li J."/>
        </authorList>
    </citation>
    <scope>NUCLEOTIDE SEQUENCE</scope>
    <source>
        <strain evidence="8">Dzin_1.0</strain>
    </source>
</reference>
<evidence type="ECO:0000256" key="5">
    <source>
        <dbReference type="PROSITE-ProRule" id="PRU00723"/>
    </source>
</evidence>
<feature type="domain" description="C3H1-type" evidence="7">
    <location>
        <begin position="80"/>
        <end position="108"/>
    </location>
</feature>
<dbReference type="InterPro" id="IPR036855">
    <property type="entry name" value="Znf_CCCH_sf"/>
</dbReference>
<evidence type="ECO:0000256" key="3">
    <source>
        <dbReference type="ARBA" id="ARBA00022833"/>
    </source>
</evidence>
<feature type="zinc finger region" description="C3H1-type" evidence="5">
    <location>
        <begin position="312"/>
        <end position="340"/>
    </location>
</feature>
<feature type="domain" description="C3H1-type" evidence="7">
    <location>
        <begin position="125"/>
        <end position="153"/>
    </location>
</feature>
<keyword evidence="9" id="KW-1185">Reference proteome</keyword>
<protein>
    <recommendedName>
        <fullName evidence="7">C3H1-type domain-containing protein</fullName>
    </recommendedName>
</protein>
<keyword evidence="1 5" id="KW-0479">Metal-binding</keyword>
<accession>A0A9D5DCX6</accession>
<feature type="zinc finger region" description="C3H1-type" evidence="5">
    <location>
        <begin position="266"/>
        <end position="294"/>
    </location>
</feature>
<evidence type="ECO:0000256" key="4">
    <source>
        <dbReference type="ARBA" id="ARBA00023125"/>
    </source>
</evidence>
<dbReference type="PROSITE" id="PS50103">
    <property type="entry name" value="ZF_C3H1"/>
    <property type="match status" value="5"/>
</dbReference>
<comment type="caution">
    <text evidence="8">The sequence shown here is derived from an EMBL/GenBank/DDBJ whole genome shotgun (WGS) entry which is preliminary data.</text>
</comment>
<feature type="region of interest" description="Disordered" evidence="6">
    <location>
        <begin position="382"/>
        <end position="425"/>
    </location>
</feature>
<gene>
    <name evidence="8" type="ORF">J5N97_007912</name>
</gene>
<dbReference type="AlphaFoldDB" id="A0A9D5DCX6"/>
<feature type="domain" description="C3H1-type" evidence="7">
    <location>
        <begin position="38"/>
        <end position="66"/>
    </location>
</feature>
<name>A0A9D5DCX6_9LILI</name>
<sequence>MPDNAATSSEAVEEAMRRLNLEENQDGVDAHANPYPDRPGEPDCMFYLRTGLCGYGSSCRYNHPTHIGLGTQYTGELPERTGQPDCQYFLKTGTCKYGATCKYHHPRDKHDSRPVLLNIYGLPMRQDEKPCPYYMRTGSCKFGMACKFHHPQPASLGTIYPTTGSSSYGYTGSSVATPTSLPLLGGLSAWTLSRPPYISNHMQGIPGYMPVAIPPSQGTIPLQQGWSTYTGTAGHVPSADVLGVQISNSKQHTHSGSNNQLHFPERPEQPECQYYMKTGSCKYGTSCKYHHPKERNISLVNYTLGPHGLPLRPGQAACTFYSTYGSCKYGSACKYDHPFMGYYNYGLPAYSLTESITGFHNQRNQQASWSSVEILPSRASRFIDQQSGTSNGTQDVDNTLDGDHSEKTSPTHTEPSSEPPQDHTN</sequence>
<keyword evidence="3 5" id="KW-0862">Zinc</keyword>
<dbReference type="SMART" id="SM00356">
    <property type="entry name" value="ZnF_C3H1"/>
    <property type="match status" value="5"/>
</dbReference>
<evidence type="ECO:0000256" key="6">
    <source>
        <dbReference type="SAM" id="MobiDB-lite"/>
    </source>
</evidence>
<dbReference type="PANTHER" id="PTHR12506:SF50">
    <property type="entry name" value="ZINC FINGER CCCH DOMAIN-CONTAINING PROTEIN 26"/>
    <property type="match status" value="1"/>
</dbReference>
<evidence type="ECO:0000313" key="8">
    <source>
        <dbReference type="EMBL" id="KAJ0989556.1"/>
    </source>
</evidence>
<feature type="zinc finger region" description="C3H1-type" evidence="5">
    <location>
        <begin position="125"/>
        <end position="153"/>
    </location>
</feature>
<proteinExistence type="predicted"/>
<dbReference type="PANTHER" id="PTHR12506">
    <property type="entry name" value="PROTEIN PHOSPHATASE RELATED"/>
    <property type="match status" value="1"/>
</dbReference>
<dbReference type="EMBL" id="JAGGNH010000001">
    <property type="protein sequence ID" value="KAJ0989556.1"/>
    <property type="molecule type" value="Genomic_DNA"/>
</dbReference>
<dbReference type="Proteomes" id="UP001085076">
    <property type="component" value="Miscellaneous, Linkage group lg01"/>
</dbReference>